<evidence type="ECO:0000256" key="2">
    <source>
        <dbReference type="ARBA" id="ARBA00022679"/>
    </source>
</evidence>
<dbReference type="CDD" id="cd00761">
    <property type="entry name" value="Glyco_tranf_GTA_type"/>
    <property type="match status" value="1"/>
</dbReference>
<dbReference type="InterPro" id="IPR029044">
    <property type="entry name" value="Nucleotide-diphossugar_trans"/>
</dbReference>
<dbReference type="PANTHER" id="PTHR22916:SF51">
    <property type="entry name" value="GLYCOSYLTRANSFERASE EPSH-RELATED"/>
    <property type="match status" value="1"/>
</dbReference>
<dbReference type="InterPro" id="IPR001173">
    <property type="entry name" value="Glyco_trans_2-like"/>
</dbReference>
<sequence length="368" mass="43516">MPIISIILPVYNAEKYLGKCLDSLKVQTFPDIEVLCVDDGSQDGSRRICEEYMLADKRFKLLSQPNSGPAAARNLGLRNAAGRYLMFCDADDWYQPDICEKLLKAITASQTDIAICGCRVIDESEQVRPQEDIDYYRLYYSGKQQITGELIQRTNVMLWNKIFKADLVRQYGIDFPTGYEYDDNCFYWQYMCVAKTACFLDEELYNYLRRNDSVMGKVYNRKNKGVYDSLYSLEYFYDFLRRNSLEKRYKRLFVDIYQNCWRFCTGFLDERQYAQAYKIFNRFRRILPPEVSSELKKHCRPRYLLRLGNFKLAEFICLNGKDGLTGCRLIDIRLVLFSKLTLFNLSLKNDVLRLKFCGLRILRLRQRK</sequence>
<dbReference type="GO" id="GO:0016758">
    <property type="term" value="F:hexosyltransferase activity"/>
    <property type="evidence" value="ECO:0007669"/>
    <property type="project" value="UniProtKB-ARBA"/>
</dbReference>
<name>A0A9D1M5A9_9PROT</name>
<keyword evidence="1" id="KW-0328">Glycosyltransferase</keyword>
<evidence type="ECO:0000259" key="3">
    <source>
        <dbReference type="Pfam" id="PF00535"/>
    </source>
</evidence>
<dbReference type="EMBL" id="DVNC01000051">
    <property type="protein sequence ID" value="HIU53939.1"/>
    <property type="molecule type" value="Genomic_DNA"/>
</dbReference>
<gene>
    <name evidence="4" type="ORF">IAD20_07665</name>
</gene>
<reference evidence="4" key="2">
    <citation type="journal article" date="2021" name="PeerJ">
        <title>Extensive microbial diversity within the chicken gut microbiome revealed by metagenomics and culture.</title>
        <authorList>
            <person name="Gilroy R."/>
            <person name="Ravi A."/>
            <person name="Getino M."/>
            <person name="Pursley I."/>
            <person name="Horton D.L."/>
            <person name="Alikhan N.F."/>
            <person name="Baker D."/>
            <person name="Gharbi K."/>
            <person name="Hall N."/>
            <person name="Watson M."/>
            <person name="Adriaenssens E.M."/>
            <person name="Foster-Nyarko E."/>
            <person name="Jarju S."/>
            <person name="Secka A."/>
            <person name="Antonio M."/>
            <person name="Oren A."/>
            <person name="Chaudhuri R.R."/>
            <person name="La Ragione R."/>
            <person name="Hildebrand F."/>
            <person name="Pallen M.J."/>
        </authorList>
    </citation>
    <scope>NUCLEOTIDE SEQUENCE</scope>
    <source>
        <strain evidence="4">ChiW3-316</strain>
    </source>
</reference>
<keyword evidence="2" id="KW-0808">Transferase</keyword>
<organism evidence="4 5">
    <name type="scientific">Candidatus Scatocola faecipullorum</name>
    <dbReference type="NCBI Taxonomy" id="2840917"/>
    <lineage>
        <taxon>Bacteria</taxon>
        <taxon>Pseudomonadati</taxon>
        <taxon>Pseudomonadota</taxon>
        <taxon>Alphaproteobacteria</taxon>
        <taxon>Rhodospirillales</taxon>
        <taxon>Rhodospirillaceae</taxon>
        <taxon>Rhodospirillaceae incertae sedis</taxon>
        <taxon>Candidatus Scatocola</taxon>
    </lineage>
</organism>
<evidence type="ECO:0000313" key="4">
    <source>
        <dbReference type="EMBL" id="HIU53939.1"/>
    </source>
</evidence>
<evidence type="ECO:0000256" key="1">
    <source>
        <dbReference type="ARBA" id="ARBA00022676"/>
    </source>
</evidence>
<feature type="domain" description="Glycosyltransferase 2-like" evidence="3">
    <location>
        <begin position="5"/>
        <end position="146"/>
    </location>
</feature>
<comment type="caution">
    <text evidence="4">The sequence shown here is derived from an EMBL/GenBank/DDBJ whole genome shotgun (WGS) entry which is preliminary data.</text>
</comment>
<dbReference type="PANTHER" id="PTHR22916">
    <property type="entry name" value="GLYCOSYLTRANSFERASE"/>
    <property type="match status" value="1"/>
</dbReference>
<reference evidence="4" key="1">
    <citation type="submission" date="2020-10" db="EMBL/GenBank/DDBJ databases">
        <authorList>
            <person name="Gilroy R."/>
        </authorList>
    </citation>
    <scope>NUCLEOTIDE SEQUENCE</scope>
    <source>
        <strain evidence="4">ChiW3-316</strain>
    </source>
</reference>
<dbReference type="SUPFAM" id="SSF53448">
    <property type="entry name" value="Nucleotide-diphospho-sugar transferases"/>
    <property type="match status" value="1"/>
</dbReference>
<dbReference type="Gene3D" id="3.90.550.10">
    <property type="entry name" value="Spore Coat Polysaccharide Biosynthesis Protein SpsA, Chain A"/>
    <property type="match status" value="1"/>
</dbReference>
<evidence type="ECO:0000313" key="5">
    <source>
        <dbReference type="Proteomes" id="UP000824107"/>
    </source>
</evidence>
<dbReference type="Pfam" id="PF00535">
    <property type="entry name" value="Glycos_transf_2"/>
    <property type="match status" value="1"/>
</dbReference>
<dbReference type="AlphaFoldDB" id="A0A9D1M5A9"/>
<proteinExistence type="predicted"/>
<accession>A0A9D1M5A9</accession>
<dbReference type="Proteomes" id="UP000824107">
    <property type="component" value="Unassembled WGS sequence"/>
</dbReference>
<protein>
    <submittedName>
        <fullName evidence="4">Glycosyltransferase family 2 protein</fullName>
    </submittedName>
</protein>